<dbReference type="VEuPathDB" id="FungiDB:PYU1_G007850"/>
<dbReference type="AlphaFoldDB" id="K3WSC2"/>
<dbReference type="InterPro" id="IPR042521">
    <property type="entry name" value="DYRK"/>
</dbReference>
<dbReference type="HOGENOM" id="CLU_000288_5_15_1"/>
<organism evidence="14 15">
    <name type="scientific">Globisporangium ultimum (strain ATCC 200006 / CBS 805.95 / DAOM BR144)</name>
    <name type="common">Pythium ultimum</name>
    <dbReference type="NCBI Taxonomy" id="431595"/>
    <lineage>
        <taxon>Eukaryota</taxon>
        <taxon>Sar</taxon>
        <taxon>Stramenopiles</taxon>
        <taxon>Oomycota</taxon>
        <taxon>Peronosporomycetes</taxon>
        <taxon>Pythiales</taxon>
        <taxon>Pythiaceae</taxon>
        <taxon>Globisporangium</taxon>
    </lineage>
</organism>
<feature type="compositionally biased region" description="Polar residues" evidence="12">
    <location>
        <begin position="692"/>
        <end position="710"/>
    </location>
</feature>
<dbReference type="SMART" id="SM00220">
    <property type="entry name" value="S_TKc"/>
    <property type="match status" value="1"/>
</dbReference>
<dbReference type="InterPro" id="IPR017441">
    <property type="entry name" value="Protein_kinase_ATP_BS"/>
</dbReference>
<evidence type="ECO:0000256" key="11">
    <source>
        <dbReference type="PROSITE-ProRule" id="PRU10141"/>
    </source>
</evidence>
<dbReference type="GO" id="GO:0004712">
    <property type="term" value="F:protein serine/threonine/tyrosine kinase activity"/>
    <property type="evidence" value="ECO:0007669"/>
    <property type="project" value="UniProtKB-EC"/>
</dbReference>
<keyword evidence="15" id="KW-1185">Reference proteome</keyword>
<comment type="catalytic activity">
    <reaction evidence="9">
        <text>L-threonyl-[protein] + ATP = O-phospho-L-threonyl-[protein] + ADP + H(+)</text>
        <dbReference type="Rhea" id="RHEA:46608"/>
        <dbReference type="Rhea" id="RHEA-COMP:11060"/>
        <dbReference type="Rhea" id="RHEA-COMP:11605"/>
        <dbReference type="ChEBI" id="CHEBI:15378"/>
        <dbReference type="ChEBI" id="CHEBI:30013"/>
        <dbReference type="ChEBI" id="CHEBI:30616"/>
        <dbReference type="ChEBI" id="CHEBI:61977"/>
        <dbReference type="ChEBI" id="CHEBI:456216"/>
        <dbReference type="EC" id="2.7.12.1"/>
    </reaction>
</comment>
<evidence type="ECO:0000256" key="10">
    <source>
        <dbReference type="ARBA" id="ARBA00051680"/>
    </source>
</evidence>
<dbReference type="InParanoid" id="K3WSC2"/>
<feature type="binding site" evidence="11">
    <location>
        <position position="366"/>
    </location>
    <ligand>
        <name>ATP</name>
        <dbReference type="ChEBI" id="CHEBI:30616"/>
    </ligand>
</feature>
<feature type="region of interest" description="Disordered" evidence="12">
    <location>
        <begin position="77"/>
        <end position="98"/>
    </location>
</feature>
<dbReference type="InterPro" id="IPR000719">
    <property type="entry name" value="Prot_kinase_dom"/>
</dbReference>
<dbReference type="GO" id="GO:0005737">
    <property type="term" value="C:cytoplasm"/>
    <property type="evidence" value="ECO:0007669"/>
    <property type="project" value="TreeGrafter"/>
</dbReference>
<dbReference type="Gene3D" id="3.30.10.30">
    <property type="entry name" value="DYRK"/>
    <property type="match status" value="1"/>
</dbReference>
<dbReference type="Pfam" id="PF00069">
    <property type="entry name" value="Pkinase"/>
    <property type="match status" value="1"/>
</dbReference>
<reference evidence="15" key="1">
    <citation type="journal article" date="2010" name="Genome Biol.">
        <title>Genome sequence of the necrotrophic plant pathogen Pythium ultimum reveals original pathogenicity mechanisms and effector repertoire.</title>
        <authorList>
            <person name="Levesque C.A."/>
            <person name="Brouwer H."/>
            <person name="Cano L."/>
            <person name="Hamilton J.P."/>
            <person name="Holt C."/>
            <person name="Huitema E."/>
            <person name="Raffaele S."/>
            <person name="Robideau G.P."/>
            <person name="Thines M."/>
            <person name="Win J."/>
            <person name="Zerillo M.M."/>
            <person name="Beakes G.W."/>
            <person name="Boore J.L."/>
            <person name="Busam D."/>
            <person name="Dumas B."/>
            <person name="Ferriera S."/>
            <person name="Fuerstenberg S.I."/>
            <person name="Gachon C.M."/>
            <person name="Gaulin E."/>
            <person name="Govers F."/>
            <person name="Grenville-Briggs L."/>
            <person name="Horner N."/>
            <person name="Hostetler J."/>
            <person name="Jiang R.H."/>
            <person name="Johnson J."/>
            <person name="Krajaejun T."/>
            <person name="Lin H."/>
            <person name="Meijer H.J."/>
            <person name="Moore B."/>
            <person name="Morris P."/>
            <person name="Phuntmart V."/>
            <person name="Puiu D."/>
            <person name="Shetty J."/>
            <person name="Stajich J.E."/>
            <person name="Tripathy S."/>
            <person name="Wawra S."/>
            <person name="van West P."/>
            <person name="Whitty B.R."/>
            <person name="Coutinho P.M."/>
            <person name="Henrissat B."/>
            <person name="Martin F."/>
            <person name="Thomas P.D."/>
            <person name="Tyler B.M."/>
            <person name="De Vries R.P."/>
            <person name="Kamoun S."/>
            <person name="Yandell M."/>
            <person name="Tisserat N."/>
            <person name="Buell C.R."/>
        </authorList>
    </citation>
    <scope>NUCLEOTIDE SEQUENCE</scope>
    <source>
        <strain evidence="15">DAOM:BR144</strain>
    </source>
</reference>
<sequence>STRRDWGQRDTTGRKSLALKPSAFDGTSGAVSVVPHANASVGDKDGATRPPPLVKSSSRASRAGHAISRLGSQFFFRRSSDGSTKGNHKKAPAPPATAEERRFWPRQFTTEKKIAPDASSNTVSPISVAMTAARTATNAAQDDDRSDRSDVIATTSSFGAVLRSQQQHGTHQPIKTSLTLITNTNSNKGDAHRSSQHTATAPTKAAAKSAPSRPCIVTPALEPSSAVPPFSLANNEVYPPFSPQYVLQTCGHELTALEKMEVLQYGEIYVYGSLAVKSQRRDGKIHENAPPMQATAAESQPPSLAETKSSIKLFNDGYDDDRGDYLVLNQDHIAYRFEVLDMLGSGSFGQVVCCLDHQTQQHVAVKIIRNRQKYKEQSLIEVQILSQLQRACRHRRPLAAIATGAGEPRIVAMHEYFLFRNHICIAFELLGINLYEYLRLRFFQGLPIDNIRGIASQLVATLALLKAQRVVHCDLKPENVLIRLNAKTAHGSSKALLPITQSTAYINVPINEICLIDFGSSCLEAAPVFTYIQSRFYRSPEVILGYPYTTAIDMWSLACILVELYTGHPLFAGENETEQLACIMEICGAPSQEFLSHCKRRQQFFSSLSSETTSELPEHFEAKPFINSRGRKRTPGSRSLVNAIKCDQHADFLVFLKKCFVLDPRHRMTPDQALRDPWIQCHKHGHVGSGDGNSSNSRTNSLISQEITGL</sequence>
<dbReference type="GO" id="GO:0004674">
    <property type="term" value="F:protein serine/threonine kinase activity"/>
    <property type="evidence" value="ECO:0007669"/>
    <property type="project" value="UniProtKB-KW"/>
</dbReference>
<evidence type="ECO:0000256" key="3">
    <source>
        <dbReference type="ARBA" id="ARBA00022527"/>
    </source>
</evidence>
<feature type="region of interest" description="Disordered" evidence="12">
    <location>
        <begin position="183"/>
        <end position="212"/>
    </location>
</feature>
<evidence type="ECO:0000256" key="6">
    <source>
        <dbReference type="ARBA" id="ARBA00022777"/>
    </source>
</evidence>
<reference evidence="15" key="2">
    <citation type="submission" date="2010-04" db="EMBL/GenBank/DDBJ databases">
        <authorList>
            <person name="Buell R."/>
            <person name="Hamilton J."/>
            <person name="Hostetler J."/>
        </authorList>
    </citation>
    <scope>NUCLEOTIDE SEQUENCE [LARGE SCALE GENOMIC DNA]</scope>
    <source>
        <strain evidence="15">DAOM:BR144</strain>
    </source>
</reference>
<evidence type="ECO:0000256" key="5">
    <source>
        <dbReference type="ARBA" id="ARBA00022741"/>
    </source>
</evidence>
<feature type="region of interest" description="Disordered" evidence="12">
    <location>
        <begin position="1"/>
        <end position="64"/>
    </location>
</feature>
<dbReference type="InterPro" id="IPR050494">
    <property type="entry name" value="Ser_Thr_dual-spec_kinase"/>
</dbReference>
<evidence type="ECO:0000259" key="13">
    <source>
        <dbReference type="PROSITE" id="PS50011"/>
    </source>
</evidence>
<dbReference type="InterPro" id="IPR008271">
    <property type="entry name" value="Ser/Thr_kinase_AS"/>
</dbReference>
<dbReference type="SUPFAM" id="SSF56112">
    <property type="entry name" value="Protein kinase-like (PK-like)"/>
    <property type="match status" value="1"/>
</dbReference>
<dbReference type="GO" id="GO:0005524">
    <property type="term" value="F:ATP binding"/>
    <property type="evidence" value="ECO:0007669"/>
    <property type="project" value="UniProtKB-UniRule"/>
</dbReference>
<keyword evidence="3" id="KW-0723">Serine/threonine-protein kinase</keyword>
<feature type="domain" description="Protein kinase" evidence="13">
    <location>
        <begin position="337"/>
        <end position="679"/>
    </location>
</feature>
<protein>
    <recommendedName>
        <fullName evidence="2">dual-specificity kinase</fullName>
        <ecNumber evidence="2">2.7.12.1</ecNumber>
    </recommendedName>
</protein>
<dbReference type="PROSITE" id="PS50011">
    <property type="entry name" value="PROTEIN_KINASE_DOM"/>
    <property type="match status" value="1"/>
</dbReference>
<dbReference type="eggNOG" id="KOG0667">
    <property type="taxonomic scope" value="Eukaryota"/>
</dbReference>
<dbReference type="GO" id="GO:0005856">
    <property type="term" value="C:cytoskeleton"/>
    <property type="evidence" value="ECO:0007669"/>
    <property type="project" value="TreeGrafter"/>
</dbReference>
<comment type="catalytic activity">
    <reaction evidence="10">
        <text>L-tyrosyl-[protein] + ATP = O-phospho-L-tyrosyl-[protein] + ADP + H(+)</text>
        <dbReference type="Rhea" id="RHEA:10596"/>
        <dbReference type="Rhea" id="RHEA-COMP:10136"/>
        <dbReference type="Rhea" id="RHEA-COMP:20101"/>
        <dbReference type="ChEBI" id="CHEBI:15378"/>
        <dbReference type="ChEBI" id="CHEBI:30616"/>
        <dbReference type="ChEBI" id="CHEBI:46858"/>
        <dbReference type="ChEBI" id="CHEBI:61978"/>
        <dbReference type="ChEBI" id="CHEBI:456216"/>
        <dbReference type="EC" id="2.7.12.1"/>
    </reaction>
</comment>
<comment type="similarity">
    <text evidence="1">Belongs to the protein kinase superfamily. CMGC Ser/Thr protein kinase family. MNB/DYRK subfamily.</text>
</comment>
<evidence type="ECO:0000256" key="2">
    <source>
        <dbReference type="ARBA" id="ARBA00013203"/>
    </source>
</evidence>
<dbReference type="CDD" id="cd14210">
    <property type="entry name" value="PKc_DYRK"/>
    <property type="match status" value="1"/>
</dbReference>
<dbReference type="PROSITE" id="PS00107">
    <property type="entry name" value="PROTEIN_KINASE_ATP"/>
    <property type="match status" value="1"/>
</dbReference>
<evidence type="ECO:0000256" key="4">
    <source>
        <dbReference type="ARBA" id="ARBA00022679"/>
    </source>
</evidence>
<dbReference type="PANTHER" id="PTHR24058">
    <property type="entry name" value="DUAL SPECIFICITY PROTEIN KINASE"/>
    <property type="match status" value="1"/>
</dbReference>
<dbReference type="EMBL" id="GL376617">
    <property type="status" value="NOT_ANNOTATED_CDS"/>
    <property type="molecule type" value="Genomic_DNA"/>
</dbReference>
<dbReference type="Gene3D" id="3.30.200.20">
    <property type="entry name" value="Phosphorylase Kinase, domain 1"/>
    <property type="match status" value="1"/>
</dbReference>
<evidence type="ECO:0000313" key="14">
    <source>
        <dbReference type="EnsemblProtists" id="PYU1_T007866"/>
    </source>
</evidence>
<comment type="catalytic activity">
    <reaction evidence="8">
        <text>L-seryl-[protein] + ATP = O-phospho-L-seryl-[protein] + ADP + H(+)</text>
        <dbReference type="Rhea" id="RHEA:17989"/>
        <dbReference type="Rhea" id="RHEA-COMP:9863"/>
        <dbReference type="Rhea" id="RHEA-COMP:11604"/>
        <dbReference type="ChEBI" id="CHEBI:15378"/>
        <dbReference type="ChEBI" id="CHEBI:29999"/>
        <dbReference type="ChEBI" id="CHEBI:30616"/>
        <dbReference type="ChEBI" id="CHEBI:83421"/>
        <dbReference type="ChEBI" id="CHEBI:456216"/>
        <dbReference type="EC" id="2.7.12.1"/>
    </reaction>
</comment>
<keyword evidence="4" id="KW-0808">Transferase</keyword>
<keyword evidence="6" id="KW-0418">Kinase</keyword>
<accession>K3WSC2</accession>
<dbReference type="STRING" id="431595.K3WSC2"/>
<keyword evidence="5 11" id="KW-0547">Nucleotide-binding</keyword>
<feature type="region of interest" description="Disordered" evidence="12">
    <location>
        <begin position="685"/>
        <end position="710"/>
    </location>
</feature>
<feature type="compositionally biased region" description="Low complexity" evidence="12">
    <location>
        <begin position="199"/>
        <end position="212"/>
    </location>
</feature>
<dbReference type="Gene3D" id="1.10.510.10">
    <property type="entry name" value="Transferase(Phosphotransferase) domain 1"/>
    <property type="match status" value="1"/>
</dbReference>
<evidence type="ECO:0000256" key="8">
    <source>
        <dbReference type="ARBA" id="ARBA00049003"/>
    </source>
</evidence>
<evidence type="ECO:0000256" key="12">
    <source>
        <dbReference type="SAM" id="MobiDB-lite"/>
    </source>
</evidence>
<evidence type="ECO:0000256" key="1">
    <source>
        <dbReference type="ARBA" id="ARBA00008867"/>
    </source>
</evidence>
<dbReference type="InterPro" id="IPR011009">
    <property type="entry name" value="Kinase-like_dom_sf"/>
</dbReference>
<evidence type="ECO:0000256" key="9">
    <source>
        <dbReference type="ARBA" id="ARBA00049308"/>
    </source>
</evidence>
<dbReference type="PANTHER" id="PTHR24058:SF22">
    <property type="entry name" value="DUAL SPECIFICITY TYROSINE-PHOSPHORYLATION-REGULATED KINASE 4"/>
    <property type="match status" value="1"/>
</dbReference>
<evidence type="ECO:0000313" key="15">
    <source>
        <dbReference type="Proteomes" id="UP000019132"/>
    </source>
</evidence>
<proteinExistence type="inferred from homology"/>
<dbReference type="EnsemblProtists" id="PYU1_T007866">
    <property type="protein sequence ID" value="PYU1_T007866"/>
    <property type="gene ID" value="PYU1_G007850"/>
</dbReference>
<keyword evidence="7 11" id="KW-0067">ATP-binding</keyword>
<evidence type="ECO:0000256" key="7">
    <source>
        <dbReference type="ARBA" id="ARBA00022840"/>
    </source>
</evidence>
<dbReference type="PROSITE" id="PS00108">
    <property type="entry name" value="PROTEIN_KINASE_ST"/>
    <property type="match status" value="1"/>
</dbReference>
<name>K3WSC2_GLOUD</name>
<dbReference type="EC" id="2.7.12.1" evidence="2"/>
<dbReference type="Proteomes" id="UP000019132">
    <property type="component" value="Unassembled WGS sequence"/>
</dbReference>
<reference evidence="14" key="3">
    <citation type="submission" date="2015-02" db="UniProtKB">
        <authorList>
            <consortium name="EnsemblProtists"/>
        </authorList>
    </citation>
    <scope>IDENTIFICATION</scope>
    <source>
        <strain evidence="14">DAOM BR144</strain>
    </source>
</reference>
<feature type="compositionally biased region" description="Basic and acidic residues" evidence="12">
    <location>
        <begin position="1"/>
        <end position="13"/>
    </location>
</feature>